<dbReference type="Proteomes" id="UP000319722">
    <property type="component" value="Unassembled WGS sequence"/>
</dbReference>
<dbReference type="RefSeq" id="WP_145742722.1">
    <property type="nucleotide sequence ID" value="NZ_VIVL01000003.1"/>
</dbReference>
<feature type="domain" description="FAD-dependent oxidoreductase 2 FAD-binding" evidence="5">
    <location>
        <begin position="12"/>
        <end position="550"/>
    </location>
</feature>
<comment type="cofactor">
    <cofactor evidence="1">
        <name>FAD</name>
        <dbReference type="ChEBI" id="CHEBI:57692"/>
    </cofactor>
</comment>
<dbReference type="PANTHER" id="PTHR43400">
    <property type="entry name" value="FUMARATE REDUCTASE"/>
    <property type="match status" value="1"/>
</dbReference>
<dbReference type="SUPFAM" id="SSF51905">
    <property type="entry name" value="FAD/NAD(P)-binding domain"/>
    <property type="match status" value="1"/>
</dbReference>
<sequence>MARQQDEKTTYDVVVIGSGAGGLSAALTAKLEGLDVLVVEKTDRIGGSTAISGGAVWVPLNDQAEAAGHPDTREKALAYLQNTVGSAGDEALRHAFLDAGPRALRYLRERTDVQLAARTYSPDYYPDREGAAMGGRSLDPIEFDGRLLGPHFKTLRDPLPEFCVLGGMMVNMTDVKHLLGVWRSLTSWKHGVKLVLRYFGDRLRGHHRGTRVLLGNALAARLFHSVLKQGIPFWTGTPALGLEQDAGGKVAGVKLRRNGKEITVHARRGVVVATGGFPWNAAMRGQHYPAPTGPYSMSPQDNAGEGIAMAREAGGTLGTGHAGPALWAPVSLLTRSDGSVLRYPHLVWDRAKPGLIAVDARGERFVNESTSYHEFVRGMYRANDKAPAIPALLVCDSDFIEKWGLGLALPGGRPREHLVRAGYLFRADTLEALAKLAGVDPAGLARTVAAYNPPAAQGQDPAFGKGGDAYNRYLGDPDHQPNACLAPLRKAPFYAVKVYPGDIGTALGIRADGSARVLDAQGAPIAGLYVAGNDMHSVMGGEYPAPGITLGPALTFGWVAGMHLAHGSEACA</sequence>
<dbReference type="InterPro" id="IPR050315">
    <property type="entry name" value="FAD-oxidoreductase_2"/>
</dbReference>
<evidence type="ECO:0000256" key="4">
    <source>
        <dbReference type="ARBA" id="ARBA00023002"/>
    </source>
</evidence>
<evidence type="ECO:0000259" key="5">
    <source>
        <dbReference type="Pfam" id="PF00890"/>
    </source>
</evidence>
<dbReference type="PANTHER" id="PTHR43400:SF10">
    <property type="entry name" value="3-OXOSTEROID 1-DEHYDROGENASE"/>
    <property type="match status" value="1"/>
</dbReference>
<dbReference type="AlphaFoldDB" id="A0A561C8C7"/>
<dbReference type="SUPFAM" id="SSF56425">
    <property type="entry name" value="Succinate dehydrogenase/fumarate reductase flavoprotein, catalytic domain"/>
    <property type="match status" value="1"/>
</dbReference>
<dbReference type="InterPro" id="IPR003953">
    <property type="entry name" value="FAD-dep_OxRdtase_2_FAD-bd"/>
</dbReference>
<gene>
    <name evidence="6" type="ORF">FB547_103427</name>
</gene>
<name>A0A561C8C7_9BURK</name>
<evidence type="ECO:0000256" key="1">
    <source>
        <dbReference type="ARBA" id="ARBA00001974"/>
    </source>
</evidence>
<proteinExistence type="predicted"/>
<evidence type="ECO:0000313" key="6">
    <source>
        <dbReference type="EMBL" id="TWD87445.1"/>
    </source>
</evidence>
<dbReference type="GO" id="GO:0016491">
    <property type="term" value="F:oxidoreductase activity"/>
    <property type="evidence" value="ECO:0007669"/>
    <property type="project" value="UniProtKB-KW"/>
</dbReference>
<organism evidence="6 7">
    <name type="scientific">Variovorax beijingensis</name>
    <dbReference type="NCBI Taxonomy" id="2496117"/>
    <lineage>
        <taxon>Bacteria</taxon>
        <taxon>Pseudomonadati</taxon>
        <taxon>Pseudomonadota</taxon>
        <taxon>Betaproteobacteria</taxon>
        <taxon>Burkholderiales</taxon>
        <taxon>Comamonadaceae</taxon>
        <taxon>Variovorax</taxon>
    </lineage>
</organism>
<dbReference type="InterPro" id="IPR036188">
    <property type="entry name" value="FAD/NAD-bd_sf"/>
</dbReference>
<dbReference type="GO" id="GO:0008202">
    <property type="term" value="P:steroid metabolic process"/>
    <property type="evidence" value="ECO:0007669"/>
    <property type="project" value="UniProtKB-ARBA"/>
</dbReference>
<keyword evidence="3" id="KW-0274">FAD</keyword>
<comment type="caution">
    <text evidence="6">The sequence shown here is derived from an EMBL/GenBank/DDBJ whole genome shotgun (WGS) entry which is preliminary data.</text>
</comment>
<keyword evidence="2" id="KW-0285">Flavoprotein</keyword>
<dbReference type="InterPro" id="IPR027477">
    <property type="entry name" value="Succ_DH/fumarate_Rdtase_cat_sf"/>
</dbReference>
<evidence type="ECO:0000256" key="2">
    <source>
        <dbReference type="ARBA" id="ARBA00022630"/>
    </source>
</evidence>
<keyword evidence="4" id="KW-0560">Oxidoreductase</keyword>
<dbReference type="EMBL" id="VIVL01000003">
    <property type="protein sequence ID" value="TWD87445.1"/>
    <property type="molecule type" value="Genomic_DNA"/>
</dbReference>
<dbReference type="Pfam" id="PF00890">
    <property type="entry name" value="FAD_binding_2"/>
    <property type="match status" value="1"/>
</dbReference>
<accession>A0A561C8C7</accession>
<protein>
    <submittedName>
        <fullName evidence="6">Succinate dehydrogenase/fumarate reductase flavoprotein subunit</fullName>
    </submittedName>
</protein>
<reference evidence="6 7" key="1">
    <citation type="submission" date="2019-06" db="EMBL/GenBank/DDBJ databases">
        <title>Sorghum-associated microbial communities from plants grown in Nebraska, USA.</title>
        <authorList>
            <person name="Schachtman D."/>
        </authorList>
    </citation>
    <scope>NUCLEOTIDE SEQUENCE [LARGE SCALE GENOMIC DNA]</scope>
    <source>
        <strain evidence="6 7">T529</strain>
    </source>
</reference>
<evidence type="ECO:0000313" key="7">
    <source>
        <dbReference type="Proteomes" id="UP000319722"/>
    </source>
</evidence>
<dbReference type="OrthoDB" id="9813348at2"/>
<evidence type="ECO:0000256" key="3">
    <source>
        <dbReference type="ARBA" id="ARBA00022827"/>
    </source>
</evidence>
<dbReference type="Gene3D" id="3.50.50.60">
    <property type="entry name" value="FAD/NAD(P)-binding domain"/>
    <property type="match status" value="2"/>
</dbReference>